<gene>
    <name evidence="1" type="ORF">LCGC14_1009430</name>
</gene>
<evidence type="ECO:0000313" key="1">
    <source>
        <dbReference type="EMBL" id="KKN13144.1"/>
    </source>
</evidence>
<dbReference type="EMBL" id="LAZR01003954">
    <property type="protein sequence ID" value="KKN13144.1"/>
    <property type="molecule type" value="Genomic_DNA"/>
</dbReference>
<accession>A0A0F9N574</accession>
<organism evidence="1">
    <name type="scientific">marine sediment metagenome</name>
    <dbReference type="NCBI Taxonomy" id="412755"/>
    <lineage>
        <taxon>unclassified sequences</taxon>
        <taxon>metagenomes</taxon>
        <taxon>ecological metagenomes</taxon>
    </lineage>
</organism>
<proteinExistence type="predicted"/>
<reference evidence="1" key="1">
    <citation type="journal article" date="2015" name="Nature">
        <title>Complex archaea that bridge the gap between prokaryotes and eukaryotes.</title>
        <authorList>
            <person name="Spang A."/>
            <person name="Saw J.H."/>
            <person name="Jorgensen S.L."/>
            <person name="Zaremba-Niedzwiedzka K."/>
            <person name="Martijn J."/>
            <person name="Lind A.E."/>
            <person name="van Eijk R."/>
            <person name="Schleper C."/>
            <person name="Guy L."/>
            <person name="Ettema T.J."/>
        </authorList>
    </citation>
    <scope>NUCLEOTIDE SEQUENCE</scope>
</reference>
<protein>
    <submittedName>
        <fullName evidence="1">Uncharacterized protein</fullName>
    </submittedName>
</protein>
<sequence length="75" mass="8451">MTKTARQIMESVTKGPEKCVVCGSCDCDWKLKLTGSPPFYTTTCNWCGSKWIECLGFTHIEGLEIGQWELENNES</sequence>
<dbReference type="AlphaFoldDB" id="A0A0F9N574"/>
<comment type="caution">
    <text evidence="1">The sequence shown here is derived from an EMBL/GenBank/DDBJ whole genome shotgun (WGS) entry which is preliminary data.</text>
</comment>
<name>A0A0F9N574_9ZZZZ</name>